<feature type="signal peptide" evidence="3">
    <location>
        <begin position="1"/>
        <end position="21"/>
    </location>
</feature>
<dbReference type="Proteomes" id="UP001151582">
    <property type="component" value="Unassembled WGS sequence"/>
</dbReference>
<dbReference type="Gene3D" id="2.40.40.10">
    <property type="entry name" value="RlpA-like domain"/>
    <property type="match status" value="1"/>
</dbReference>
<feature type="compositionally biased region" description="Low complexity" evidence="2">
    <location>
        <begin position="34"/>
        <end position="43"/>
    </location>
</feature>
<dbReference type="CDD" id="cd22191">
    <property type="entry name" value="DPBB_RlpA_EXP_N-like"/>
    <property type="match status" value="1"/>
</dbReference>
<evidence type="ECO:0000256" key="1">
    <source>
        <dbReference type="ARBA" id="ARBA00022729"/>
    </source>
</evidence>
<gene>
    <name evidence="4" type="ORF">H4R34_001061</name>
</gene>
<reference evidence="4" key="1">
    <citation type="submission" date="2022-07" db="EMBL/GenBank/DDBJ databases">
        <title>Phylogenomic reconstructions and comparative analyses of Kickxellomycotina fungi.</title>
        <authorList>
            <person name="Reynolds N.K."/>
            <person name="Stajich J.E."/>
            <person name="Barry K."/>
            <person name="Grigoriev I.V."/>
            <person name="Crous P."/>
            <person name="Smith M.E."/>
        </authorList>
    </citation>
    <scope>NUCLEOTIDE SEQUENCE</scope>
    <source>
        <strain evidence="4">RSA 567</strain>
    </source>
</reference>
<sequence length="171" mass="17612">MVSLKFSVLLLATLATTAVIALPGNTKTNTHFETSTTMAATTTVSGQRNAEETGSSNDDSGGGGGGGEEFEGDGTYYSPSVGLGSCGEEHSDSDMVVAMNAPQYGESANPNNSPMCGKKVRIKGPKGEAEATVVDKCPPCKHGDVDMSPGVFDKIGDQAEGRIPITWSFAD</sequence>
<feature type="region of interest" description="Disordered" evidence="2">
    <location>
        <begin position="27"/>
        <end position="92"/>
    </location>
</feature>
<feature type="chain" id="PRO_5040747087" description="RlpA-like double-psi beta-barrel-protein domain-containing protein-containing protein" evidence="3">
    <location>
        <begin position="22"/>
        <end position="171"/>
    </location>
</feature>
<dbReference type="PANTHER" id="PTHR31836:SF21">
    <property type="entry name" value="EXPANSIN-LIKE PROTEIN 7"/>
    <property type="match status" value="1"/>
</dbReference>
<dbReference type="AlphaFoldDB" id="A0A9W8EET9"/>
<name>A0A9W8EET9_9FUNG</name>
<dbReference type="OrthoDB" id="406505at2759"/>
<organism evidence="4 5">
    <name type="scientific">Dimargaris verticillata</name>
    <dbReference type="NCBI Taxonomy" id="2761393"/>
    <lineage>
        <taxon>Eukaryota</taxon>
        <taxon>Fungi</taxon>
        <taxon>Fungi incertae sedis</taxon>
        <taxon>Zoopagomycota</taxon>
        <taxon>Kickxellomycotina</taxon>
        <taxon>Dimargaritomycetes</taxon>
        <taxon>Dimargaritales</taxon>
        <taxon>Dimargaritaceae</taxon>
        <taxon>Dimargaris</taxon>
    </lineage>
</organism>
<evidence type="ECO:0000313" key="4">
    <source>
        <dbReference type="EMBL" id="KAJ1983773.1"/>
    </source>
</evidence>
<keyword evidence="5" id="KW-1185">Reference proteome</keyword>
<evidence type="ECO:0000256" key="3">
    <source>
        <dbReference type="SAM" id="SignalP"/>
    </source>
</evidence>
<evidence type="ECO:0000313" key="5">
    <source>
        <dbReference type="Proteomes" id="UP001151582"/>
    </source>
</evidence>
<dbReference type="InterPro" id="IPR051477">
    <property type="entry name" value="Expansin_CellWall"/>
</dbReference>
<accession>A0A9W8EET9</accession>
<protein>
    <recommendedName>
        <fullName evidence="6">RlpA-like double-psi beta-barrel-protein domain-containing protein-containing protein</fullName>
    </recommendedName>
</protein>
<proteinExistence type="predicted"/>
<dbReference type="PANTHER" id="PTHR31836">
    <property type="match status" value="1"/>
</dbReference>
<dbReference type="EMBL" id="JANBQB010000041">
    <property type="protein sequence ID" value="KAJ1983773.1"/>
    <property type="molecule type" value="Genomic_DNA"/>
</dbReference>
<evidence type="ECO:0008006" key="6">
    <source>
        <dbReference type="Google" id="ProtNLM"/>
    </source>
</evidence>
<dbReference type="InterPro" id="IPR036908">
    <property type="entry name" value="RlpA-like_sf"/>
</dbReference>
<keyword evidence="1 3" id="KW-0732">Signal</keyword>
<dbReference type="SUPFAM" id="SSF50685">
    <property type="entry name" value="Barwin-like endoglucanases"/>
    <property type="match status" value="1"/>
</dbReference>
<evidence type="ECO:0000256" key="2">
    <source>
        <dbReference type="SAM" id="MobiDB-lite"/>
    </source>
</evidence>
<comment type="caution">
    <text evidence="4">The sequence shown here is derived from an EMBL/GenBank/DDBJ whole genome shotgun (WGS) entry which is preliminary data.</text>
</comment>